<dbReference type="AlphaFoldDB" id="A0A4P6EVK3"/>
<name>A0A4P6EVK3_9BACL</name>
<keyword evidence="3" id="KW-1185">Reference proteome</keyword>
<dbReference type="PANTHER" id="PTHR43283">
    <property type="entry name" value="BETA-LACTAMASE-RELATED"/>
    <property type="match status" value="1"/>
</dbReference>
<dbReference type="Gene3D" id="3.40.710.10">
    <property type="entry name" value="DD-peptidase/beta-lactamase superfamily"/>
    <property type="match status" value="1"/>
</dbReference>
<evidence type="ECO:0000313" key="3">
    <source>
        <dbReference type="Proteomes" id="UP000293568"/>
    </source>
</evidence>
<sequence length="222" mass="24628">MSDKTVDARLPRVSGQLAGIRDNELDKLTKLFAEWKIRSVLVIRDGMLGWEWHHDGRDSLGPLFSCTKSILSALIGIAVAEGAIGHVRQPITDYIRHAALREEHAGITIEHLLTMTPGMEWPDFDKLYRSLRDAADPMQFVLNQPIVHQPGHAFTYNSGASHLLSAILTQATGLTALDYATDKLFRPLGFRKARWTENGGVNEGAPACSCTRKIWHKSGCCI</sequence>
<proteinExistence type="predicted"/>
<reference evidence="2 3" key="1">
    <citation type="submission" date="2019-01" db="EMBL/GenBank/DDBJ databases">
        <title>Genome sequencing of strain FW100M-2.</title>
        <authorList>
            <person name="Heo J."/>
            <person name="Kim S.-J."/>
            <person name="Kim J.-S."/>
            <person name="Hong S.-B."/>
            <person name="Kwon S.-W."/>
        </authorList>
    </citation>
    <scope>NUCLEOTIDE SEQUENCE [LARGE SCALE GENOMIC DNA]</scope>
    <source>
        <strain evidence="2 3">FW100M-2</strain>
    </source>
</reference>
<dbReference type="SUPFAM" id="SSF56601">
    <property type="entry name" value="beta-lactamase/transpeptidase-like"/>
    <property type="match status" value="1"/>
</dbReference>
<evidence type="ECO:0000313" key="2">
    <source>
        <dbReference type="EMBL" id="QAY65709.1"/>
    </source>
</evidence>
<dbReference type="Pfam" id="PF00144">
    <property type="entry name" value="Beta-lactamase"/>
    <property type="match status" value="1"/>
</dbReference>
<dbReference type="RefSeq" id="WP_129438528.1">
    <property type="nucleotide sequence ID" value="NZ_CP035492.1"/>
</dbReference>
<dbReference type="EMBL" id="CP035492">
    <property type="protein sequence ID" value="QAY65709.1"/>
    <property type="molecule type" value="Genomic_DNA"/>
</dbReference>
<protein>
    <submittedName>
        <fullName evidence="2">Class C beta-lactamase-related serine hydrolase</fullName>
    </submittedName>
</protein>
<feature type="domain" description="Beta-lactamase-related" evidence="1">
    <location>
        <begin position="57"/>
        <end position="196"/>
    </location>
</feature>
<dbReference type="InterPro" id="IPR012338">
    <property type="entry name" value="Beta-lactam/transpept-like"/>
</dbReference>
<dbReference type="KEGG" id="pprt:ET464_04235"/>
<evidence type="ECO:0000259" key="1">
    <source>
        <dbReference type="Pfam" id="PF00144"/>
    </source>
</evidence>
<dbReference type="InterPro" id="IPR050789">
    <property type="entry name" value="Diverse_Enzym_Activities"/>
</dbReference>
<gene>
    <name evidence="2" type="ORF">ET464_04235</name>
</gene>
<keyword evidence="2" id="KW-0378">Hydrolase</keyword>
<dbReference type="GO" id="GO:0016787">
    <property type="term" value="F:hydrolase activity"/>
    <property type="evidence" value="ECO:0007669"/>
    <property type="project" value="UniProtKB-KW"/>
</dbReference>
<accession>A0A4P6EVK3</accession>
<dbReference type="OrthoDB" id="9773047at2"/>
<dbReference type="PANTHER" id="PTHR43283:SF7">
    <property type="entry name" value="BETA-LACTAMASE-RELATED DOMAIN-CONTAINING PROTEIN"/>
    <property type="match status" value="1"/>
</dbReference>
<dbReference type="Proteomes" id="UP000293568">
    <property type="component" value="Chromosome"/>
</dbReference>
<dbReference type="InterPro" id="IPR001466">
    <property type="entry name" value="Beta-lactam-related"/>
</dbReference>
<organism evidence="2 3">
    <name type="scientific">Paenibacillus protaetiae</name>
    <dbReference type="NCBI Taxonomy" id="2509456"/>
    <lineage>
        <taxon>Bacteria</taxon>
        <taxon>Bacillati</taxon>
        <taxon>Bacillota</taxon>
        <taxon>Bacilli</taxon>
        <taxon>Bacillales</taxon>
        <taxon>Paenibacillaceae</taxon>
        <taxon>Paenibacillus</taxon>
    </lineage>
</organism>